<accession>X1CSS3</accession>
<proteinExistence type="predicted"/>
<evidence type="ECO:0000313" key="1">
    <source>
        <dbReference type="EMBL" id="GAH11481.1"/>
    </source>
</evidence>
<sequence>MDVLSFKKNVLKSMLSLAISICSFKISLYSFSLEISSILFAGVELESLRVSMRFKTIGRSEANSGPFLISIEYNSSNFVVSHCINPGSNIKLNS</sequence>
<comment type="caution">
    <text evidence="1">The sequence shown here is derived from an EMBL/GenBank/DDBJ whole genome shotgun (WGS) entry which is preliminary data.</text>
</comment>
<organism evidence="1">
    <name type="scientific">marine sediment metagenome</name>
    <dbReference type="NCBI Taxonomy" id="412755"/>
    <lineage>
        <taxon>unclassified sequences</taxon>
        <taxon>metagenomes</taxon>
        <taxon>ecological metagenomes</taxon>
    </lineage>
</organism>
<dbReference type="EMBL" id="BART01029852">
    <property type="protein sequence ID" value="GAH11481.1"/>
    <property type="molecule type" value="Genomic_DNA"/>
</dbReference>
<dbReference type="AlphaFoldDB" id="X1CSS3"/>
<gene>
    <name evidence="1" type="ORF">S01H4_52281</name>
</gene>
<protein>
    <submittedName>
        <fullName evidence="1">Uncharacterized protein</fullName>
    </submittedName>
</protein>
<reference evidence="1" key="1">
    <citation type="journal article" date="2014" name="Front. Microbiol.">
        <title>High frequency of phylogenetically diverse reductive dehalogenase-homologous genes in deep subseafloor sedimentary metagenomes.</title>
        <authorList>
            <person name="Kawai M."/>
            <person name="Futagami T."/>
            <person name="Toyoda A."/>
            <person name="Takaki Y."/>
            <person name="Nishi S."/>
            <person name="Hori S."/>
            <person name="Arai W."/>
            <person name="Tsubouchi T."/>
            <person name="Morono Y."/>
            <person name="Uchiyama I."/>
            <person name="Ito T."/>
            <person name="Fujiyama A."/>
            <person name="Inagaki F."/>
            <person name="Takami H."/>
        </authorList>
    </citation>
    <scope>NUCLEOTIDE SEQUENCE</scope>
    <source>
        <strain evidence="1">Expedition CK06-06</strain>
    </source>
</reference>
<name>X1CSS3_9ZZZZ</name>